<reference evidence="8 9" key="1">
    <citation type="submission" date="2022-07" db="EMBL/GenBank/DDBJ databases">
        <title>Genome-wide signatures of adaptation to extreme environments.</title>
        <authorList>
            <person name="Cho C.H."/>
            <person name="Yoon H.S."/>
        </authorList>
    </citation>
    <scope>NUCLEOTIDE SEQUENCE [LARGE SCALE GENOMIC DNA]</scope>
    <source>
        <strain evidence="8 9">DBV 063 E5</strain>
    </source>
</reference>
<dbReference type="GO" id="GO:0090471">
    <property type="term" value="F:9,15,9'-tri-cis-zeta-carotene isomerase activity"/>
    <property type="evidence" value="ECO:0007669"/>
    <property type="project" value="TreeGrafter"/>
</dbReference>
<evidence type="ECO:0000313" key="9">
    <source>
        <dbReference type="Proteomes" id="UP001301350"/>
    </source>
</evidence>
<dbReference type="Pfam" id="PF07298">
    <property type="entry name" value="NnrU"/>
    <property type="match status" value="1"/>
</dbReference>
<feature type="transmembrane region" description="Helical" evidence="6">
    <location>
        <begin position="340"/>
        <end position="358"/>
    </location>
</feature>
<evidence type="ECO:0000256" key="3">
    <source>
        <dbReference type="ARBA" id="ARBA00022989"/>
    </source>
</evidence>
<evidence type="ECO:0000256" key="5">
    <source>
        <dbReference type="SAM" id="MobiDB-lite"/>
    </source>
</evidence>
<sequence length="369" mass="40716">MSNQSRRIAWILSSSSQDDPMTSAAVPRYVVLTAFAALACPRTRRPASSRPCITSSPCAARSHQTRRGRPTLPHRLLHLHSSSSSDVPSSPSYNQGERESEAALWIGIACYGSALLLPAALHAASPSLDVTTHYRLLGLYTLFAVLHSGGAALRSRAVPLIGERLYRIGFAATSLPSAVLCIAYFIAHRYDGLLIPTLHALRAQLPHFHTAVGALSGLSFLFLYPATFRLLEVAAIQRPTLRLYETGIVRLTRHPQLWGQVLWCVAHCAWIGSSMALCIGGALIGHHFVAAWHGDRRLRERYGAAAWKAYADRTSLWPFRSVWQRRQSLRAALREMRRPAYLGVAVFVALTYAAHPSLQQWAGTVIRGW</sequence>
<comment type="caution">
    <text evidence="8">The sequence shown here is derived from an EMBL/GenBank/DDBJ whole genome shotgun (WGS) entry which is preliminary data.</text>
</comment>
<proteinExistence type="predicted"/>
<feature type="transmembrane region" description="Helical" evidence="6">
    <location>
        <begin position="207"/>
        <end position="228"/>
    </location>
</feature>
<keyword evidence="4 6" id="KW-0472">Membrane</keyword>
<evidence type="ECO:0000256" key="1">
    <source>
        <dbReference type="ARBA" id="ARBA00004141"/>
    </source>
</evidence>
<dbReference type="InterPro" id="IPR009915">
    <property type="entry name" value="NnrU_dom"/>
</dbReference>
<comment type="subcellular location">
    <subcellularLocation>
        <location evidence="1">Membrane</location>
        <topology evidence="1">Multi-pass membrane protein</topology>
    </subcellularLocation>
</comment>
<evidence type="ECO:0000256" key="6">
    <source>
        <dbReference type="SAM" id="Phobius"/>
    </source>
</evidence>
<dbReference type="EMBL" id="JANCYW010000005">
    <property type="protein sequence ID" value="KAK4535520.1"/>
    <property type="molecule type" value="Genomic_DNA"/>
</dbReference>
<keyword evidence="3 6" id="KW-1133">Transmembrane helix</keyword>
<keyword evidence="2 6" id="KW-0812">Transmembrane</keyword>
<feature type="transmembrane region" description="Helical" evidence="6">
    <location>
        <begin position="133"/>
        <end position="153"/>
    </location>
</feature>
<feature type="transmembrane region" description="Helical" evidence="6">
    <location>
        <begin position="102"/>
        <end position="121"/>
    </location>
</feature>
<feature type="domain" description="NnrU" evidence="7">
    <location>
        <begin position="136"/>
        <end position="358"/>
    </location>
</feature>
<protein>
    <recommendedName>
        <fullName evidence="7">NnrU domain-containing protein</fullName>
    </recommendedName>
</protein>
<keyword evidence="9" id="KW-1185">Reference proteome</keyword>
<evidence type="ECO:0000259" key="7">
    <source>
        <dbReference type="Pfam" id="PF07298"/>
    </source>
</evidence>
<evidence type="ECO:0000256" key="2">
    <source>
        <dbReference type="ARBA" id="ARBA00022692"/>
    </source>
</evidence>
<accession>A0AAV9IT98</accession>
<evidence type="ECO:0000256" key="4">
    <source>
        <dbReference type="ARBA" id="ARBA00023136"/>
    </source>
</evidence>
<evidence type="ECO:0000313" key="8">
    <source>
        <dbReference type="EMBL" id="KAK4535520.1"/>
    </source>
</evidence>
<name>A0AAV9IT98_CYACA</name>
<feature type="transmembrane region" description="Helical" evidence="6">
    <location>
        <begin position="165"/>
        <end position="187"/>
    </location>
</feature>
<dbReference type="GO" id="GO:0009507">
    <property type="term" value="C:chloroplast"/>
    <property type="evidence" value="ECO:0007669"/>
    <property type="project" value="TreeGrafter"/>
</dbReference>
<dbReference type="PANTHER" id="PTHR35988">
    <property type="entry name" value="15-CIS-ZETA-CAROTENE ISOMERASE, CHLOROPLASTIC"/>
    <property type="match status" value="1"/>
</dbReference>
<dbReference type="Gene3D" id="1.20.120.1630">
    <property type="match status" value="1"/>
</dbReference>
<organism evidence="8 9">
    <name type="scientific">Cyanidium caldarium</name>
    <name type="common">Red alga</name>
    <dbReference type="NCBI Taxonomy" id="2771"/>
    <lineage>
        <taxon>Eukaryota</taxon>
        <taxon>Rhodophyta</taxon>
        <taxon>Bangiophyceae</taxon>
        <taxon>Cyanidiales</taxon>
        <taxon>Cyanidiaceae</taxon>
        <taxon>Cyanidium</taxon>
    </lineage>
</organism>
<dbReference type="Proteomes" id="UP001301350">
    <property type="component" value="Unassembled WGS sequence"/>
</dbReference>
<dbReference type="PANTHER" id="PTHR35988:SF2">
    <property type="entry name" value="15-CIS-ZETA-CAROTENE ISOMERASE, CHLOROPLASTIC"/>
    <property type="match status" value="1"/>
</dbReference>
<dbReference type="GO" id="GO:0016020">
    <property type="term" value="C:membrane"/>
    <property type="evidence" value="ECO:0007669"/>
    <property type="project" value="UniProtKB-SubCell"/>
</dbReference>
<feature type="region of interest" description="Disordered" evidence="5">
    <location>
        <begin position="45"/>
        <end position="67"/>
    </location>
</feature>
<dbReference type="AlphaFoldDB" id="A0AAV9IT98"/>
<gene>
    <name evidence="8" type="ORF">CDCA_CDCA05G1545</name>
</gene>